<dbReference type="AlphaFoldDB" id="A0A060TFW2"/>
<accession>A0A060TFW2</accession>
<gene>
    <name evidence="3" type="ORF">GNLVRS02_ARAD1D17732g</name>
</gene>
<evidence type="ECO:0000313" key="3">
    <source>
        <dbReference type="EMBL" id="CDP37712.1"/>
    </source>
</evidence>
<feature type="compositionally biased region" description="Basic and acidic residues" evidence="1">
    <location>
        <begin position="1"/>
        <end position="10"/>
    </location>
</feature>
<dbReference type="Pfam" id="PF08632">
    <property type="entry name" value="Zds_C"/>
    <property type="match status" value="1"/>
</dbReference>
<protein>
    <submittedName>
        <fullName evidence="3">ARAD1D17732p</fullName>
    </submittedName>
</protein>
<feature type="compositionally biased region" description="Basic residues" evidence="1">
    <location>
        <begin position="507"/>
        <end position="517"/>
    </location>
</feature>
<feature type="compositionally biased region" description="Low complexity" evidence="1">
    <location>
        <begin position="129"/>
        <end position="147"/>
    </location>
</feature>
<feature type="region of interest" description="Disordered" evidence="1">
    <location>
        <begin position="1"/>
        <end position="62"/>
    </location>
</feature>
<feature type="compositionally biased region" description="Polar residues" evidence="1">
    <location>
        <begin position="719"/>
        <end position="730"/>
    </location>
</feature>
<dbReference type="PANTHER" id="PTHR28089">
    <property type="entry name" value="PROTEIN ZDS1-RELATED"/>
    <property type="match status" value="1"/>
</dbReference>
<dbReference type="EMBL" id="HG937694">
    <property type="protein sequence ID" value="CDP37712.1"/>
    <property type="molecule type" value="Genomic_DNA"/>
</dbReference>
<name>A0A060TFW2_BLAAD</name>
<feature type="compositionally biased region" description="Low complexity" evidence="1">
    <location>
        <begin position="214"/>
        <end position="241"/>
    </location>
</feature>
<feature type="compositionally biased region" description="Basic and acidic residues" evidence="1">
    <location>
        <begin position="448"/>
        <end position="468"/>
    </location>
</feature>
<feature type="region of interest" description="Disordered" evidence="1">
    <location>
        <begin position="181"/>
        <end position="268"/>
    </location>
</feature>
<feature type="compositionally biased region" description="Basic and acidic residues" evidence="1">
    <location>
        <begin position="518"/>
        <end position="655"/>
    </location>
</feature>
<dbReference type="GO" id="GO:0005737">
    <property type="term" value="C:cytoplasm"/>
    <property type="evidence" value="ECO:0007669"/>
    <property type="project" value="TreeGrafter"/>
</dbReference>
<dbReference type="InterPro" id="IPR040206">
    <property type="entry name" value="Zds1/2"/>
</dbReference>
<feature type="compositionally biased region" description="Basic and acidic residues" evidence="1">
    <location>
        <begin position="733"/>
        <end position="742"/>
    </location>
</feature>
<feature type="compositionally biased region" description="Gly residues" evidence="1">
    <location>
        <begin position="203"/>
        <end position="213"/>
    </location>
</feature>
<feature type="compositionally biased region" description="Basic and acidic residues" evidence="1">
    <location>
        <begin position="242"/>
        <end position="257"/>
    </location>
</feature>
<reference evidence="3" key="1">
    <citation type="submission" date="2014-02" db="EMBL/GenBank/DDBJ databases">
        <authorList>
            <person name="Genoscope - CEA"/>
        </authorList>
    </citation>
    <scope>NUCLEOTIDE SEQUENCE</scope>
    <source>
        <strain evidence="3">LS3</strain>
    </source>
</reference>
<reference evidence="3" key="2">
    <citation type="submission" date="2014-06" db="EMBL/GenBank/DDBJ databases">
        <title>The complete genome of Blastobotrys (Arxula) adeninivorans LS3 - a yeast of biotechnological interest.</title>
        <authorList>
            <person name="Kunze G."/>
            <person name="Gaillardin C."/>
            <person name="Czernicka M."/>
            <person name="Durrens P."/>
            <person name="Martin T."/>
            <person name="Boer E."/>
            <person name="Gabaldon T."/>
            <person name="Cruz J."/>
            <person name="Talla E."/>
            <person name="Marck C."/>
            <person name="Goffeau A."/>
            <person name="Barbe V."/>
            <person name="Baret P."/>
            <person name="Baronian K."/>
            <person name="Beier S."/>
            <person name="Bleykasten C."/>
            <person name="Bode R."/>
            <person name="Casaregola S."/>
            <person name="Despons L."/>
            <person name="Fairhead C."/>
            <person name="Giersberg M."/>
            <person name="Gierski P."/>
            <person name="Hahnel U."/>
            <person name="Hartmann A."/>
            <person name="Jankowska D."/>
            <person name="Jubin C."/>
            <person name="Jung P."/>
            <person name="Lafontaine I."/>
            <person name="Leh-Louis V."/>
            <person name="Lemaire M."/>
            <person name="Marcet-Houben M."/>
            <person name="Mascher M."/>
            <person name="Morel G."/>
            <person name="Richard G.-F."/>
            <person name="Riechen J."/>
            <person name="Sacerdot C."/>
            <person name="Sarkar A."/>
            <person name="Savel G."/>
            <person name="Schacherer J."/>
            <person name="Sherman D."/>
            <person name="Straub M.-L."/>
            <person name="Stein N."/>
            <person name="Thierry A."/>
            <person name="Trautwein-Schult A."/>
            <person name="Westhof E."/>
            <person name="Worch S."/>
            <person name="Dujon B."/>
            <person name="Souciet J.-L."/>
            <person name="Wincker P."/>
            <person name="Scholz U."/>
            <person name="Neuveglise N."/>
        </authorList>
    </citation>
    <scope>NUCLEOTIDE SEQUENCE</scope>
    <source>
        <strain evidence="3">LS3</strain>
    </source>
</reference>
<organism evidence="3">
    <name type="scientific">Blastobotrys adeninivorans</name>
    <name type="common">Yeast</name>
    <name type="synonym">Arxula adeninivorans</name>
    <dbReference type="NCBI Taxonomy" id="409370"/>
    <lineage>
        <taxon>Eukaryota</taxon>
        <taxon>Fungi</taxon>
        <taxon>Dikarya</taxon>
        <taxon>Ascomycota</taxon>
        <taxon>Saccharomycotina</taxon>
        <taxon>Dipodascomycetes</taxon>
        <taxon>Dipodascales</taxon>
        <taxon>Trichomonascaceae</taxon>
        <taxon>Blastobotrys</taxon>
    </lineage>
</organism>
<feature type="compositionally biased region" description="Low complexity" evidence="1">
    <location>
        <begin position="188"/>
        <end position="202"/>
    </location>
</feature>
<feature type="compositionally biased region" description="Basic and acidic residues" evidence="1">
    <location>
        <begin position="704"/>
        <end position="714"/>
    </location>
</feature>
<feature type="compositionally biased region" description="Low complexity" evidence="1">
    <location>
        <begin position="104"/>
        <end position="121"/>
    </location>
</feature>
<feature type="compositionally biased region" description="Basic and acidic residues" evidence="1">
    <location>
        <begin position="411"/>
        <end position="431"/>
    </location>
</feature>
<feature type="compositionally biased region" description="Low complexity" evidence="1">
    <location>
        <begin position="303"/>
        <end position="318"/>
    </location>
</feature>
<dbReference type="InterPro" id="IPR013941">
    <property type="entry name" value="ZDS1_C"/>
</dbReference>
<feature type="region of interest" description="Disordered" evidence="1">
    <location>
        <begin position="81"/>
        <end position="147"/>
    </location>
</feature>
<feature type="compositionally biased region" description="Basic and acidic residues" evidence="1">
    <location>
        <begin position="475"/>
        <end position="506"/>
    </location>
</feature>
<feature type="compositionally biased region" description="Acidic residues" evidence="1">
    <location>
        <begin position="1026"/>
        <end position="1039"/>
    </location>
</feature>
<sequence>MASRDVRSKDLPPLPSGDSRQDKDKDMRRRNRTSKISVRMVAGPGSSYGHANESTADSRAAAAVVQQEMNNVQKLKRLSLGATSTLDPDLPSQFAWYDDANGVSRSPSSPSSLASSSASDAPPVPPKSPTHASSPSSPTSGDGPIIPSHAAELLWVPANVHPELAPQEWKSFVQHKVAEIRQKTVPQSSRSSLSNESTSSEGDGNGDGAGSGGSPSRSPSASSTSSLSRRNSLLSRQVRSQSEFRDGSDIIEERRTSQENNPQSLSRLSAQLRELGELESLAMDPFQLARSLSYGDLAARNNTPGGPTSPASAPQSPTMHQSPAPLRQPSTSSLPAAPTKPLANDSDEPILAAPSASLRRSARTRYNKPVPKRRQVAGMKEINERESERHRTEDEKEKGPASVESQLERTQSNREHTKDSDKRPELIRRPSEPPTAELPQLPVRKRPSLKDADPELYKSLKSDRDPVLLRKHSDRSRPQGGKDRERMEQEHKEHRERELKEHSEREHRKHKEHKEHRGHMEPKEREPREPKEPRESRGPKEPRESREPKESNESRAQVDLRSRPKDHRADPWLHKPESRPAENTEKSTDIKETTAVRERKASTSSKTEEVDKSELKPDKIEKVEKAEKVEPKAEPKVEPKVESAEVKVEKDKLGEPPKGIKKKPSKLSIPDTQVATPSPSPSPTGSEAPKQKARKGAFSWLFSDKSKDKHDKQEPGSPLSPTTSNASVASGPNDKETVDKILARTPGPEEEEPAVSSKSSLSSFFSKKKVKKSESSEDLVLDAKASKKAKKRSKSKSRGARANQESDPVGGYQGMPTDGRQVPLDPQTQAQLQAQLQAQAQARVADIQLPYHIPPHQMSDKSMVMLYHRYPLHVERAIYRLSHIKLANPKRPLAQQVLLSNFMYAYLNLINHGYQQQQLALQMQQMGAAAGIPVDQLVPQDVGAMDAAPQESQEYEYEYEYDPYEFEQDAAVAAAYEEQQRDADSQSQVLDYGDQALYSRQDTKSPSGESSSSSSSSGGASGEDMWLGDDNGDIPEEPPESYYMPQKPGKGKITA</sequence>
<dbReference type="SMART" id="SM01327">
    <property type="entry name" value="Zds_C"/>
    <property type="match status" value="1"/>
</dbReference>
<feature type="domain" description="Protein Zds1 C-terminal" evidence="2">
    <location>
        <begin position="859"/>
        <end position="911"/>
    </location>
</feature>
<feature type="compositionally biased region" description="Basic residues" evidence="1">
    <location>
        <begin position="786"/>
        <end position="799"/>
    </location>
</feature>
<evidence type="ECO:0000259" key="2">
    <source>
        <dbReference type="SMART" id="SM01327"/>
    </source>
</evidence>
<dbReference type="GO" id="GO:0010971">
    <property type="term" value="P:positive regulation of G2/M transition of mitotic cell cycle"/>
    <property type="evidence" value="ECO:0007669"/>
    <property type="project" value="TreeGrafter"/>
</dbReference>
<dbReference type="GO" id="GO:0030010">
    <property type="term" value="P:establishment of cell polarity"/>
    <property type="evidence" value="ECO:0007669"/>
    <property type="project" value="TreeGrafter"/>
</dbReference>
<feature type="compositionally biased region" description="Polar residues" evidence="1">
    <location>
        <begin position="258"/>
        <end position="268"/>
    </location>
</feature>
<feature type="compositionally biased region" description="Low complexity" evidence="1">
    <location>
        <begin position="755"/>
        <end position="765"/>
    </location>
</feature>
<feature type="region of interest" description="Disordered" evidence="1">
    <location>
        <begin position="992"/>
        <end position="1055"/>
    </location>
</feature>
<dbReference type="PANTHER" id="PTHR28089:SF1">
    <property type="entry name" value="PROTEIN ZDS1-RELATED"/>
    <property type="match status" value="1"/>
</dbReference>
<feature type="region of interest" description="Disordered" evidence="1">
    <location>
        <begin position="297"/>
        <end position="823"/>
    </location>
</feature>
<feature type="compositionally biased region" description="Low complexity" evidence="1">
    <location>
        <begin position="1005"/>
        <end position="1018"/>
    </location>
</feature>
<feature type="compositionally biased region" description="Basic and acidic residues" evidence="1">
    <location>
        <begin position="381"/>
        <end position="399"/>
    </location>
</feature>
<feature type="compositionally biased region" description="Basic residues" evidence="1">
    <location>
        <begin position="360"/>
        <end position="375"/>
    </location>
</feature>
<proteinExistence type="predicted"/>
<evidence type="ECO:0000256" key="1">
    <source>
        <dbReference type="SAM" id="MobiDB-lite"/>
    </source>
</evidence>